<organism evidence="3 4">
    <name type="scientific">Caenorhabditis angaria</name>
    <dbReference type="NCBI Taxonomy" id="860376"/>
    <lineage>
        <taxon>Eukaryota</taxon>
        <taxon>Metazoa</taxon>
        <taxon>Ecdysozoa</taxon>
        <taxon>Nematoda</taxon>
        <taxon>Chromadorea</taxon>
        <taxon>Rhabditida</taxon>
        <taxon>Rhabditina</taxon>
        <taxon>Rhabditomorpha</taxon>
        <taxon>Rhabditoidea</taxon>
        <taxon>Rhabditidae</taxon>
        <taxon>Peloderinae</taxon>
        <taxon>Caenorhabditis</taxon>
    </lineage>
</organism>
<protein>
    <recommendedName>
        <fullName evidence="5">Phlebovirus glycoprotein G2 fusion domain-containing protein</fullName>
    </recommendedName>
</protein>
<dbReference type="GO" id="GO:0003676">
    <property type="term" value="F:nucleic acid binding"/>
    <property type="evidence" value="ECO:0007669"/>
    <property type="project" value="InterPro"/>
</dbReference>
<dbReference type="InterPro" id="IPR036875">
    <property type="entry name" value="Znf_CCHC_sf"/>
</dbReference>
<keyword evidence="2" id="KW-0732">Signal</keyword>
<reference evidence="3" key="1">
    <citation type="submission" date="2022-11" db="EMBL/GenBank/DDBJ databases">
        <authorList>
            <person name="Kikuchi T."/>
        </authorList>
    </citation>
    <scope>NUCLEOTIDE SEQUENCE</scope>
    <source>
        <strain evidence="3">PS1010</strain>
    </source>
</reference>
<dbReference type="Proteomes" id="UP001152747">
    <property type="component" value="Unassembled WGS sequence"/>
</dbReference>
<comment type="caution">
    <text evidence="3">The sequence shown here is derived from an EMBL/GenBank/DDBJ whole genome shotgun (WGS) entry which is preliminary data.</text>
</comment>
<accession>A0A9P1J3V1</accession>
<evidence type="ECO:0000256" key="2">
    <source>
        <dbReference type="SAM" id="SignalP"/>
    </source>
</evidence>
<evidence type="ECO:0000256" key="1">
    <source>
        <dbReference type="SAM" id="MobiDB-lite"/>
    </source>
</evidence>
<evidence type="ECO:0008006" key="5">
    <source>
        <dbReference type="Google" id="ProtNLM"/>
    </source>
</evidence>
<dbReference type="EMBL" id="CANHGI010000006">
    <property type="protein sequence ID" value="CAI5456423.1"/>
    <property type="molecule type" value="Genomic_DNA"/>
</dbReference>
<dbReference type="GO" id="GO:0008270">
    <property type="term" value="F:zinc ion binding"/>
    <property type="evidence" value="ECO:0007669"/>
    <property type="project" value="InterPro"/>
</dbReference>
<proteinExistence type="predicted"/>
<feature type="region of interest" description="Disordered" evidence="1">
    <location>
        <begin position="151"/>
        <end position="176"/>
    </location>
</feature>
<dbReference type="AlphaFoldDB" id="A0A9P1J3V1"/>
<evidence type="ECO:0000313" key="3">
    <source>
        <dbReference type="EMBL" id="CAI5456423.1"/>
    </source>
</evidence>
<feature type="chain" id="PRO_5040225030" description="Phlebovirus glycoprotein G2 fusion domain-containing protein" evidence="2">
    <location>
        <begin position="23"/>
        <end position="264"/>
    </location>
</feature>
<evidence type="ECO:0000313" key="4">
    <source>
        <dbReference type="Proteomes" id="UP001152747"/>
    </source>
</evidence>
<gene>
    <name evidence="3" type="ORF">CAMP_LOCUS19060</name>
</gene>
<dbReference type="SUPFAM" id="SSF57756">
    <property type="entry name" value="Retrovirus zinc finger-like domains"/>
    <property type="match status" value="1"/>
</dbReference>
<feature type="signal peptide" evidence="2">
    <location>
        <begin position="1"/>
        <end position="22"/>
    </location>
</feature>
<keyword evidence="4" id="KW-1185">Reference proteome</keyword>
<sequence>MRKYSKFIIGFIIFNCILLTTCEDQKITCHRVIHNKKGSCEGNFCYSQILKYNKTTYVRKGCIDYVNKKHLTCRKITSDLVVNEELCYCDKKCRCFSVQLLQSMANRTIEEKFEALLKNQETIMRTMKELLSKTEDLKTFTNATTDQKDVFSKKRSASSSDNERKHDRKHAKFDESAQNNHKNKKCILCEEYGHLAVACKTYPTLINRKMRIAVLNRCPACLMHSASIPCRTVPQKCRHCEEGRNNHPTALCPTLNVKFVESRK</sequence>
<name>A0A9P1J3V1_9PELO</name>